<comment type="caution">
    <text evidence="3">The sequence shown here is derived from an EMBL/GenBank/DDBJ whole genome shotgun (WGS) entry which is preliminary data.</text>
</comment>
<dbReference type="Gene3D" id="1.25.40.10">
    <property type="entry name" value="Tetratricopeptide repeat domain"/>
    <property type="match status" value="1"/>
</dbReference>
<organism evidence="3 4">
    <name type="scientific">Sandarakinorhabdus cyanobacteriorum</name>
    <dbReference type="NCBI Taxonomy" id="1981098"/>
    <lineage>
        <taxon>Bacteria</taxon>
        <taxon>Pseudomonadati</taxon>
        <taxon>Pseudomonadota</taxon>
        <taxon>Alphaproteobacteria</taxon>
        <taxon>Sphingomonadales</taxon>
        <taxon>Sphingosinicellaceae</taxon>
        <taxon>Sandarakinorhabdus</taxon>
    </lineage>
</organism>
<sequence length="948" mass="98998">MVSRCTVEGLGRVRYQLQRGKTLFIADGLAGYGSALELGLKSLIADAPVTGTVEVAATEAGDPAAFARIQAGNLEPGQALAEAYLRNNAASFAEAAEFFDLLVERSRRGAAGFTRSAEYLANQGLQQSNLSRFAEAQRLFARATQVLDGSDPIASRLVRNALAQHALNQRKPAAALAALARPVSGNIGTTDTARLAQGYIDVPLAQRLKTDDNALRALGYGSTILSPEERATILDGQALYLRGVALAAGGDLAEAQAALTGAQRSLSQVRGGRVLSILWLRAGVASELSRVAEANGQGPAALAAMAEAVALTSAQLPQSAALLAQQARQAALFARQGQADQAATLYRAVVKAAPDTPGAGQVLGPLLEPWLALLASRGDAGAASDLFDAAQILVRPGVAQTQAVLARELSGGSDEAAGLFRQSITLSRDLVRAQADLERLAQVEAPNALEQEQIAALRDKVATLGRDQTAVLARLAEYPRFRSISGGAITLASLQQALKGDEAYLKQIVLGEQSYVLVVGRDSASVHKVAATASDLGQLVKTIRDSVVVLENGRPTTYPFDAAAARRLYQLVMGPADGPGNKAVLASRHLIVEPDGALLQLPFNLMLSGDEGLAAYQARQDDPNADAFDARGLAWLGRDRIVSTATSPRAFIDVRKLAASRASNAYLGLGENAIPAQALPPVLPPPPPPAPPKGKGQKSSPVMAVAALVPPPPAPMTPLPPRDECDWPLAEWAHPISPAELKLAADLLKSAGSAVQTQGDFTDTAMMGRKDLRNYKVLHFATHGLVTAPRPECPARPALLTSFGGAGTDGLLSFREIFDLSLDADTIILSACDTAGAATASATREAGITTGGNFALDGLVRAFVGAGARAVVASHWPVPDAFDATRTLITGLFSDVGRISVGEALRRSQVRMMDVPETSHPYYWSGFAIVGDAAKPLMSLPSGQASGK</sequence>
<gene>
    <name evidence="3" type="ORF">CHU93_15990</name>
</gene>
<feature type="compositionally biased region" description="Pro residues" evidence="1">
    <location>
        <begin position="681"/>
        <end position="692"/>
    </location>
</feature>
<protein>
    <recommendedName>
        <fullName evidence="2">CHAT domain-containing protein</fullName>
    </recommendedName>
</protein>
<proteinExistence type="predicted"/>
<feature type="region of interest" description="Disordered" evidence="1">
    <location>
        <begin position="678"/>
        <end position="701"/>
    </location>
</feature>
<dbReference type="Pfam" id="PF12770">
    <property type="entry name" value="CHAT"/>
    <property type="match status" value="1"/>
</dbReference>
<feature type="domain" description="CHAT" evidence="2">
    <location>
        <begin position="563"/>
        <end position="932"/>
    </location>
</feature>
<dbReference type="EMBL" id="NOXT01000125">
    <property type="protein sequence ID" value="OYQ24398.1"/>
    <property type="molecule type" value="Genomic_DNA"/>
</dbReference>
<dbReference type="Proteomes" id="UP000216991">
    <property type="component" value="Unassembled WGS sequence"/>
</dbReference>
<dbReference type="InterPro" id="IPR024983">
    <property type="entry name" value="CHAT_dom"/>
</dbReference>
<dbReference type="SUPFAM" id="SSF48452">
    <property type="entry name" value="TPR-like"/>
    <property type="match status" value="1"/>
</dbReference>
<accession>A0A255Y5B8</accession>
<evidence type="ECO:0000256" key="1">
    <source>
        <dbReference type="SAM" id="MobiDB-lite"/>
    </source>
</evidence>
<evidence type="ECO:0000259" key="2">
    <source>
        <dbReference type="Pfam" id="PF12770"/>
    </source>
</evidence>
<name>A0A255Y5B8_9SPHN</name>
<evidence type="ECO:0000313" key="4">
    <source>
        <dbReference type="Proteomes" id="UP000216991"/>
    </source>
</evidence>
<evidence type="ECO:0000313" key="3">
    <source>
        <dbReference type="EMBL" id="OYQ24398.1"/>
    </source>
</evidence>
<dbReference type="AlphaFoldDB" id="A0A255Y5B8"/>
<keyword evidence="4" id="KW-1185">Reference proteome</keyword>
<reference evidence="3 4" key="1">
    <citation type="submission" date="2017-07" db="EMBL/GenBank/DDBJ databases">
        <title>Sandarakinorhabdus cyanobacteriorum sp. nov., a novel bacterium isolated from cyanobacterial aggregates in a eutrophic lake.</title>
        <authorList>
            <person name="Cai H."/>
        </authorList>
    </citation>
    <scope>NUCLEOTIDE SEQUENCE [LARGE SCALE GENOMIC DNA]</scope>
    <source>
        <strain evidence="3 4">TH057</strain>
    </source>
</reference>
<dbReference type="InterPro" id="IPR011990">
    <property type="entry name" value="TPR-like_helical_dom_sf"/>
</dbReference>